<keyword evidence="1" id="KW-0472">Membrane</keyword>
<gene>
    <name evidence="2" type="ORF">OOZ53_09785</name>
</gene>
<proteinExistence type="predicted"/>
<reference evidence="2" key="1">
    <citation type="submission" date="2022-11" db="EMBL/GenBank/DDBJ databases">
        <title>Hoeflea poritis sp. nov., isolated from scleractinian coral Porites lutea.</title>
        <authorList>
            <person name="Zhang G."/>
            <person name="Wei Q."/>
            <person name="Cai L."/>
        </authorList>
    </citation>
    <scope>NUCLEOTIDE SEQUENCE</scope>
    <source>
        <strain evidence="2">E7-10</strain>
    </source>
</reference>
<dbReference type="EMBL" id="JAPJZH010000005">
    <property type="protein sequence ID" value="MDA4845638.1"/>
    <property type="molecule type" value="Genomic_DNA"/>
</dbReference>
<evidence type="ECO:0000313" key="3">
    <source>
        <dbReference type="Proteomes" id="UP001148313"/>
    </source>
</evidence>
<evidence type="ECO:0000256" key="1">
    <source>
        <dbReference type="SAM" id="Phobius"/>
    </source>
</evidence>
<evidence type="ECO:0000313" key="2">
    <source>
        <dbReference type="EMBL" id="MDA4845638.1"/>
    </source>
</evidence>
<feature type="transmembrane region" description="Helical" evidence="1">
    <location>
        <begin position="106"/>
        <end position="129"/>
    </location>
</feature>
<dbReference type="Pfam" id="PF14248">
    <property type="entry name" value="DUF4345"/>
    <property type="match status" value="1"/>
</dbReference>
<protein>
    <submittedName>
        <fullName evidence="2">DUF4345 domain-containing protein</fullName>
    </submittedName>
</protein>
<feature type="transmembrane region" description="Helical" evidence="1">
    <location>
        <begin position="56"/>
        <end position="86"/>
    </location>
</feature>
<dbReference type="Proteomes" id="UP001148313">
    <property type="component" value="Unassembled WGS sequence"/>
</dbReference>
<accession>A0ABT4VLP6</accession>
<comment type="caution">
    <text evidence="2">The sequence shown here is derived from an EMBL/GenBank/DDBJ whole genome shotgun (WGS) entry which is preliminary data.</text>
</comment>
<name>A0ABT4VLP6_9HYPH</name>
<dbReference type="RefSeq" id="WP_271089299.1">
    <property type="nucleotide sequence ID" value="NZ_JAPJZH010000005.1"/>
</dbReference>
<feature type="transmembrane region" description="Helical" evidence="1">
    <location>
        <begin position="12"/>
        <end position="36"/>
    </location>
</feature>
<keyword evidence="1" id="KW-1133">Transmembrane helix</keyword>
<organism evidence="2 3">
    <name type="scientific">Hoeflea poritis</name>
    <dbReference type="NCBI Taxonomy" id="2993659"/>
    <lineage>
        <taxon>Bacteria</taxon>
        <taxon>Pseudomonadati</taxon>
        <taxon>Pseudomonadota</taxon>
        <taxon>Alphaproteobacteria</taxon>
        <taxon>Hyphomicrobiales</taxon>
        <taxon>Rhizobiaceae</taxon>
        <taxon>Hoeflea</taxon>
    </lineage>
</organism>
<dbReference type="InterPro" id="IPR025597">
    <property type="entry name" value="DUF4345"/>
</dbReference>
<keyword evidence="3" id="KW-1185">Reference proteome</keyword>
<sequence>MHRTRIVKAILIGAGLVAMAIGGALLLVPHALYASYGVTLGGDASQLSEIRAQGGALLASGLLIASGAFISRLAFTSALLASILYLSYGTSRLIAMGLDGMPASGLVQATALEIVIGFLCLFAVLQLTAARPVTG</sequence>
<keyword evidence="1" id="KW-0812">Transmembrane</keyword>